<keyword evidence="3" id="KW-1185">Reference proteome</keyword>
<sequence length="251" mass="28331">MDFWLNSYRLLVCMKCLRKIVKVAVHLWVEDPQDVVHEADDLLDELVYENLRCKVEIGKMNKVLGGLGKTTLTQMIFNHEAIKGHFDNTIWVCVSKPFIIINILEGIFQSLTKTSSGLNHKGVLLEKIQKEMHGKMYFLVLDDVWNEESGLWDDLGDCLKQIAGKSGNCIIVTTRSLEVANIVGTVPSHRLKKLSDDQCWFLFKESANANRLSMNPKLEIIRDMLVKKIGGVPLVAKVLGGATKLKKLVVK</sequence>
<dbReference type="RefSeq" id="XP_022145155.1">
    <property type="nucleotide sequence ID" value="XM_022289463.1"/>
</dbReference>
<dbReference type="Pfam" id="PF00931">
    <property type="entry name" value="NB-ARC"/>
    <property type="match status" value="1"/>
</dbReference>
<dbReference type="OrthoDB" id="37484at2759"/>
<evidence type="ECO:0000313" key="4">
    <source>
        <dbReference type="RefSeq" id="XP_022145155.1"/>
    </source>
</evidence>
<gene>
    <name evidence="4" type="primary">LOC111014669</name>
</gene>
<dbReference type="InterPro" id="IPR002182">
    <property type="entry name" value="NB-ARC"/>
</dbReference>
<proteinExistence type="predicted"/>
<dbReference type="Gene3D" id="3.40.50.300">
    <property type="entry name" value="P-loop containing nucleotide triphosphate hydrolases"/>
    <property type="match status" value="1"/>
</dbReference>
<feature type="domain" description="NB-ARC" evidence="2">
    <location>
        <begin position="64"/>
        <end position="212"/>
    </location>
</feature>
<organism evidence="3 4">
    <name type="scientific">Momordica charantia</name>
    <name type="common">Bitter gourd</name>
    <name type="synonym">Balsam pear</name>
    <dbReference type="NCBI Taxonomy" id="3673"/>
    <lineage>
        <taxon>Eukaryota</taxon>
        <taxon>Viridiplantae</taxon>
        <taxon>Streptophyta</taxon>
        <taxon>Embryophyta</taxon>
        <taxon>Tracheophyta</taxon>
        <taxon>Spermatophyta</taxon>
        <taxon>Magnoliopsida</taxon>
        <taxon>eudicotyledons</taxon>
        <taxon>Gunneridae</taxon>
        <taxon>Pentapetalae</taxon>
        <taxon>rosids</taxon>
        <taxon>fabids</taxon>
        <taxon>Cucurbitales</taxon>
        <taxon>Cucurbitaceae</taxon>
        <taxon>Momordiceae</taxon>
        <taxon>Momordica</taxon>
    </lineage>
</organism>
<evidence type="ECO:0000256" key="1">
    <source>
        <dbReference type="ARBA" id="ARBA00022821"/>
    </source>
</evidence>
<dbReference type="AlphaFoldDB" id="A0A6J1CTN6"/>
<dbReference type="PANTHER" id="PTHR36766">
    <property type="entry name" value="PLANT BROAD-SPECTRUM MILDEW RESISTANCE PROTEIN RPW8"/>
    <property type="match status" value="1"/>
</dbReference>
<evidence type="ECO:0000313" key="3">
    <source>
        <dbReference type="Proteomes" id="UP000504603"/>
    </source>
</evidence>
<name>A0A6J1CTN6_MOMCH</name>
<evidence type="ECO:0000259" key="2">
    <source>
        <dbReference type="Pfam" id="PF00931"/>
    </source>
</evidence>
<dbReference type="SUPFAM" id="SSF52540">
    <property type="entry name" value="P-loop containing nucleoside triphosphate hydrolases"/>
    <property type="match status" value="1"/>
</dbReference>
<reference evidence="4" key="1">
    <citation type="submission" date="2025-08" db="UniProtKB">
        <authorList>
            <consortium name="RefSeq"/>
        </authorList>
    </citation>
    <scope>IDENTIFICATION</scope>
    <source>
        <strain evidence="4">OHB3-1</strain>
    </source>
</reference>
<dbReference type="Proteomes" id="UP000504603">
    <property type="component" value="Unplaced"/>
</dbReference>
<dbReference type="GO" id="GO:0043531">
    <property type="term" value="F:ADP binding"/>
    <property type="evidence" value="ECO:0007669"/>
    <property type="project" value="InterPro"/>
</dbReference>
<dbReference type="GeneID" id="111014669"/>
<keyword evidence="1" id="KW-0611">Plant defense</keyword>
<dbReference type="KEGG" id="mcha:111014669"/>
<dbReference type="InterPro" id="IPR027417">
    <property type="entry name" value="P-loop_NTPase"/>
</dbReference>
<accession>A0A6J1CTN6</accession>
<dbReference type="PANTHER" id="PTHR36766:SF70">
    <property type="entry name" value="DISEASE RESISTANCE PROTEIN RGA4"/>
    <property type="match status" value="1"/>
</dbReference>
<dbReference type="PRINTS" id="PR00364">
    <property type="entry name" value="DISEASERSIST"/>
</dbReference>
<dbReference type="GO" id="GO:0006952">
    <property type="term" value="P:defense response"/>
    <property type="evidence" value="ECO:0007669"/>
    <property type="project" value="UniProtKB-KW"/>
</dbReference>
<protein>
    <submittedName>
        <fullName evidence="4">Disease resistance protein RGA3</fullName>
    </submittedName>
</protein>